<feature type="compositionally biased region" description="Acidic residues" evidence="1">
    <location>
        <begin position="57"/>
        <end position="68"/>
    </location>
</feature>
<sequence>MALLAVTTTSQGEPNPTPPSHPILSARSQAVQAKESTGNRDLDNSQAGFSDPRCQNEEEEEEEEEEEALIFASQTP</sequence>
<proteinExistence type="predicted"/>
<evidence type="ECO:0000313" key="3">
    <source>
        <dbReference type="Proteomes" id="UP000830671"/>
    </source>
</evidence>
<dbReference type="AlphaFoldDB" id="A0A9Q8SU14"/>
<accession>A0A9Q8SU14</accession>
<feature type="compositionally biased region" description="Polar residues" evidence="1">
    <location>
        <begin position="26"/>
        <end position="36"/>
    </location>
</feature>
<organism evidence="2 3">
    <name type="scientific">Colletotrichum lupini</name>
    <dbReference type="NCBI Taxonomy" id="145971"/>
    <lineage>
        <taxon>Eukaryota</taxon>
        <taxon>Fungi</taxon>
        <taxon>Dikarya</taxon>
        <taxon>Ascomycota</taxon>
        <taxon>Pezizomycotina</taxon>
        <taxon>Sordariomycetes</taxon>
        <taxon>Hypocreomycetidae</taxon>
        <taxon>Glomerellales</taxon>
        <taxon>Glomerellaceae</taxon>
        <taxon>Colletotrichum</taxon>
        <taxon>Colletotrichum acutatum species complex</taxon>
    </lineage>
</organism>
<feature type="region of interest" description="Disordered" evidence="1">
    <location>
        <begin position="1"/>
        <end position="76"/>
    </location>
</feature>
<dbReference type="RefSeq" id="XP_049144419.1">
    <property type="nucleotide sequence ID" value="XM_049287276.1"/>
</dbReference>
<evidence type="ECO:0000313" key="2">
    <source>
        <dbReference type="EMBL" id="UQC82796.1"/>
    </source>
</evidence>
<protein>
    <submittedName>
        <fullName evidence="2">Uncharacterized protein</fullName>
    </submittedName>
</protein>
<gene>
    <name evidence="2" type="ORF">CLUP02_08286</name>
</gene>
<dbReference type="GeneID" id="73342286"/>
<evidence type="ECO:0000256" key="1">
    <source>
        <dbReference type="SAM" id="MobiDB-lite"/>
    </source>
</evidence>
<feature type="compositionally biased region" description="Polar residues" evidence="1">
    <location>
        <begin position="1"/>
        <end position="14"/>
    </location>
</feature>
<dbReference type="KEGG" id="clup:CLUP02_08286"/>
<keyword evidence="3" id="KW-1185">Reference proteome</keyword>
<dbReference type="EMBL" id="CP019476">
    <property type="protein sequence ID" value="UQC82796.1"/>
    <property type="molecule type" value="Genomic_DNA"/>
</dbReference>
<dbReference type="Proteomes" id="UP000830671">
    <property type="component" value="Chromosome 4"/>
</dbReference>
<reference evidence="2" key="1">
    <citation type="journal article" date="2021" name="Mol. Plant Microbe Interact.">
        <title>Complete Genome Sequence of the Plant-Pathogenic Fungus Colletotrichum lupini.</title>
        <authorList>
            <person name="Baroncelli R."/>
            <person name="Pensec F."/>
            <person name="Da Lio D."/>
            <person name="Boufleur T."/>
            <person name="Vicente I."/>
            <person name="Sarrocco S."/>
            <person name="Picot A."/>
            <person name="Baraldi E."/>
            <person name="Sukno S."/>
            <person name="Thon M."/>
            <person name="Le Floch G."/>
        </authorList>
    </citation>
    <scope>NUCLEOTIDE SEQUENCE</scope>
    <source>
        <strain evidence="2">IMI 504893</strain>
    </source>
</reference>
<name>A0A9Q8SU14_9PEZI</name>